<dbReference type="EMBL" id="AM285302">
    <property type="protein sequence ID" value="CAK98327.1"/>
    <property type="molecule type" value="Genomic_DNA"/>
</dbReference>
<keyword evidence="1" id="KW-0472">Membrane</keyword>
<proteinExistence type="predicted"/>
<keyword evidence="1" id="KW-1133">Transmembrane helix</keyword>
<organism evidence="2">
    <name type="scientific">Spiroplasma citri</name>
    <dbReference type="NCBI Taxonomy" id="2133"/>
    <lineage>
        <taxon>Bacteria</taxon>
        <taxon>Bacillati</taxon>
        <taxon>Mycoplasmatota</taxon>
        <taxon>Mollicutes</taxon>
        <taxon>Entomoplasmatales</taxon>
        <taxon>Spiroplasmataceae</taxon>
        <taxon>Spiroplasma</taxon>
    </lineage>
</organism>
<evidence type="ECO:0000313" key="2">
    <source>
        <dbReference type="EMBL" id="CAK98327.1"/>
    </source>
</evidence>
<gene>
    <name evidence="2" type="ORF">SPICI01B_080</name>
</gene>
<protein>
    <submittedName>
        <fullName evidence="2">Hypothetical transmembrane protein</fullName>
    </submittedName>
</protein>
<reference evidence="2" key="1">
    <citation type="journal article" date="2010" name="Appl. Environ. Microbiol.">
        <title>Partial chromosome sequence of Spiroplasma citri reveals extensive viral invasion and important gene decay.</title>
        <authorList>
            <person name="Carle P."/>
            <person name="Saillard C."/>
            <person name="Carrere N."/>
            <person name="Carrere S."/>
            <person name="Duret S."/>
            <person name="Eveillard S."/>
            <person name="Gaurivaud P."/>
            <person name="Gourgues G."/>
            <person name="Gouzy J."/>
            <person name="Salar P."/>
            <person name="Verdin E."/>
            <person name="Breton M."/>
            <person name="Blanchard A."/>
            <person name="Laigret F."/>
            <person name="Bove J.M."/>
            <person name="Renaudin J."/>
            <person name="Foissac X."/>
        </authorList>
    </citation>
    <scope>NUCLEOTIDE SEQUENCE</scope>
    <source>
        <strain evidence="2">GII3-3X</strain>
    </source>
</reference>
<feature type="transmembrane region" description="Helical" evidence="1">
    <location>
        <begin position="20"/>
        <end position="40"/>
    </location>
</feature>
<accession>Q14QA2</accession>
<keyword evidence="1 2" id="KW-0812">Transmembrane</keyword>
<dbReference type="AlphaFoldDB" id="Q14QA2"/>
<evidence type="ECO:0000256" key="1">
    <source>
        <dbReference type="SAM" id="Phobius"/>
    </source>
</evidence>
<feature type="transmembrane region" description="Helical" evidence="1">
    <location>
        <begin position="52"/>
        <end position="78"/>
    </location>
</feature>
<name>Q14QA2_SPICI</name>
<sequence length="154" mass="18265">MQKHKLKNLNFKYFKKRYIFLNFILVVITFFLWFLLLSIIMQMPLSFLKGLLGIGIAGKIILILSSLVTLSLGIWLFTKYYQAAKLQKIIMQELPFEKFYQIGLNALTKNSIKLLLLLKNLIFFHIWECPIRKILKKTMSLIFMKIILITHLEH</sequence>